<evidence type="ECO:0000256" key="3">
    <source>
        <dbReference type="ARBA" id="ARBA00022723"/>
    </source>
</evidence>
<feature type="binding site" evidence="6">
    <location>
        <position position="166"/>
    </location>
    <ligand>
        <name>molybdate</name>
        <dbReference type="ChEBI" id="CHEBI:36264"/>
    </ligand>
</feature>
<keyword evidence="4 7" id="KW-0732">Signal</keyword>
<keyword evidence="9" id="KW-1185">Reference proteome</keyword>
<dbReference type="Gene3D" id="3.40.190.10">
    <property type="entry name" value="Periplasmic binding protein-like II"/>
    <property type="match status" value="2"/>
</dbReference>
<dbReference type="AlphaFoldDB" id="C5BTA7"/>
<dbReference type="GO" id="GO:0030973">
    <property type="term" value="F:molybdate ion binding"/>
    <property type="evidence" value="ECO:0007669"/>
    <property type="project" value="InterPro"/>
</dbReference>
<dbReference type="PANTHER" id="PTHR30632">
    <property type="entry name" value="MOLYBDATE-BINDING PERIPLASMIC PROTEIN"/>
    <property type="match status" value="1"/>
</dbReference>
<reference evidence="8 9" key="1">
    <citation type="journal article" date="2009" name="PLoS ONE">
        <title>The complete genome of Teredinibacter turnerae T7901: an intracellular endosymbiont of marine wood-boring bivalves (shipworms).</title>
        <authorList>
            <person name="Yang J.C."/>
            <person name="Madupu R."/>
            <person name="Durkin A.S."/>
            <person name="Ekborg N.A."/>
            <person name="Pedamallu C.S."/>
            <person name="Hostetler J.B."/>
            <person name="Radune D."/>
            <person name="Toms B.S."/>
            <person name="Henrissat B."/>
            <person name="Coutinho P.M."/>
            <person name="Schwarz S."/>
            <person name="Field L."/>
            <person name="Trindade-Silva A.E."/>
            <person name="Soares C.A.G."/>
            <person name="Elshahawi S."/>
            <person name="Hanora A."/>
            <person name="Schmidt E.W."/>
            <person name="Haygood M.G."/>
            <person name="Posfai J."/>
            <person name="Benner J."/>
            <person name="Madinger C."/>
            <person name="Nove J."/>
            <person name="Anton B."/>
            <person name="Chaudhary K."/>
            <person name="Foster J."/>
            <person name="Holman A."/>
            <person name="Kumar S."/>
            <person name="Lessard P.A."/>
            <person name="Luyten Y.A."/>
            <person name="Slatko B."/>
            <person name="Wood N."/>
            <person name="Wu B."/>
            <person name="Teplitski M."/>
            <person name="Mougous J.D."/>
            <person name="Ward N."/>
            <person name="Eisen J.A."/>
            <person name="Badger J.H."/>
            <person name="Distel D.L."/>
        </authorList>
    </citation>
    <scope>NUCLEOTIDE SEQUENCE [LARGE SCALE GENOMIC DNA]</scope>
    <source>
        <strain evidence="9">ATCC 39867 / T7901</strain>
    </source>
</reference>
<accession>C5BTA7</accession>
<feature type="chain" id="PRO_5002947138" evidence="7">
    <location>
        <begin position="22"/>
        <end position="253"/>
    </location>
</feature>
<dbReference type="NCBIfam" id="TIGR01256">
    <property type="entry name" value="modA"/>
    <property type="match status" value="1"/>
</dbReference>
<dbReference type="GO" id="GO:0046872">
    <property type="term" value="F:metal ion binding"/>
    <property type="evidence" value="ECO:0007669"/>
    <property type="project" value="UniProtKB-KW"/>
</dbReference>
<feature type="binding site" evidence="6">
    <location>
        <position position="58"/>
    </location>
    <ligand>
        <name>molybdate</name>
        <dbReference type="ChEBI" id="CHEBI:36264"/>
    </ligand>
</feature>
<dbReference type="Pfam" id="PF13531">
    <property type="entry name" value="SBP_bac_11"/>
    <property type="match status" value="1"/>
</dbReference>
<protein>
    <submittedName>
        <fullName evidence="8">Molybdate ABC transporter, periplasmic molybdate-binding protein</fullName>
    </submittedName>
</protein>
<evidence type="ECO:0000256" key="7">
    <source>
        <dbReference type="SAM" id="SignalP"/>
    </source>
</evidence>
<dbReference type="EMBL" id="CP001614">
    <property type="protein sequence ID" value="ACR11923.1"/>
    <property type="molecule type" value="Genomic_DNA"/>
</dbReference>
<evidence type="ECO:0000313" key="8">
    <source>
        <dbReference type="EMBL" id="ACR11923.1"/>
    </source>
</evidence>
<evidence type="ECO:0000256" key="5">
    <source>
        <dbReference type="ARBA" id="ARBA00062515"/>
    </source>
</evidence>
<evidence type="ECO:0000256" key="2">
    <source>
        <dbReference type="ARBA" id="ARBA00022505"/>
    </source>
</evidence>
<dbReference type="GO" id="GO:1901359">
    <property type="term" value="F:tungstate binding"/>
    <property type="evidence" value="ECO:0007669"/>
    <property type="project" value="UniProtKB-ARBA"/>
</dbReference>
<evidence type="ECO:0000256" key="4">
    <source>
        <dbReference type="ARBA" id="ARBA00022729"/>
    </source>
</evidence>
<dbReference type="CDD" id="cd13539">
    <property type="entry name" value="PBP2_AvModA"/>
    <property type="match status" value="1"/>
</dbReference>
<dbReference type="RefSeq" id="WP_015818035.1">
    <property type="nucleotide sequence ID" value="NC_012997.1"/>
</dbReference>
<organism evidence="8 9">
    <name type="scientific">Teredinibacter turnerae (strain ATCC 39867 / T7901)</name>
    <dbReference type="NCBI Taxonomy" id="377629"/>
    <lineage>
        <taxon>Bacteria</taxon>
        <taxon>Pseudomonadati</taxon>
        <taxon>Pseudomonadota</taxon>
        <taxon>Gammaproteobacteria</taxon>
        <taxon>Cellvibrionales</taxon>
        <taxon>Cellvibrionaceae</taxon>
        <taxon>Teredinibacter</taxon>
    </lineage>
</organism>
<sequence>MRAVPLAILVFTFALTTVCQAATVRVAVASNFSGPMKKIAREFEAISSHKVVLTFGSSGKFYAQIRSGAPFDVFYSADEQKPTRLVSEHLAEAKSQFCYAVGVLALWSANRPQVVLNERTLSQASFSKLAIANPRLAPYGAAAVEVIKTLGLWDALQKSLVQGENITQTFQFVQSGNADLGFVALSQLQLQPETSANTYWIVPDSLHTPIRQDAILLNRGQDNAAAMALLEFTKSAKARTIIENFGYRIPDSD</sequence>
<dbReference type="eggNOG" id="COG0725">
    <property type="taxonomic scope" value="Bacteria"/>
</dbReference>
<dbReference type="FunFam" id="3.40.190.10:FF:000035">
    <property type="entry name" value="Molybdate ABC transporter substrate-binding protein"/>
    <property type="match status" value="1"/>
</dbReference>
<dbReference type="STRING" id="377629.TERTU_1534"/>
<dbReference type="PANTHER" id="PTHR30632:SF14">
    <property type="entry name" value="TUNGSTATE_MOLYBDATE_CHROMATE-BINDING PROTEIN MODA"/>
    <property type="match status" value="1"/>
</dbReference>
<dbReference type="Proteomes" id="UP000009080">
    <property type="component" value="Chromosome"/>
</dbReference>
<dbReference type="HOGENOM" id="CLU_065520_1_0_6"/>
<keyword evidence="3 6" id="KW-0479">Metal-binding</keyword>
<dbReference type="InterPro" id="IPR044084">
    <property type="entry name" value="AvModA-like_subst-bd"/>
</dbReference>
<dbReference type="InterPro" id="IPR005950">
    <property type="entry name" value="ModA"/>
</dbReference>
<evidence type="ECO:0000256" key="1">
    <source>
        <dbReference type="ARBA" id="ARBA00009175"/>
    </source>
</evidence>
<dbReference type="GO" id="GO:0015689">
    <property type="term" value="P:molybdate ion transport"/>
    <property type="evidence" value="ECO:0007669"/>
    <property type="project" value="InterPro"/>
</dbReference>
<dbReference type="KEGG" id="ttu:TERTU_1534"/>
<comment type="similarity">
    <text evidence="1">Belongs to the bacterial solute-binding protein ModA family.</text>
</comment>
<evidence type="ECO:0000313" key="9">
    <source>
        <dbReference type="Proteomes" id="UP000009080"/>
    </source>
</evidence>
<gene>
    <name evidence="8" type="primary">modA</name>
    <name evidence="8" type="ordered locus">TERTU_1534</name>
</gene>
<proteinExistence type="inferred from homology"/>
<dbReference type="InterPro" id="IPR050682">
    <property type="entry name" value="ModA/WtpA"/>
</dbReference>
<dbReference type="OrthoDB" id="9785015at2"/>
<dbReference type="SUPFAM" id="SSF53850">
    <property type="entry name" value="Periplasmic binding protein-like II"/>
    <property type="match status" value="1"/>
</dbReference>
<feature type="signal peptide" evidence="7">
    <location>
        <begin position="1"/>
        <end position="21"/>
    </location>
</feature>
<dbReference type="PIRSF" id="PIRSF004846">
    <property type="entry name" value="ModA"/>
    <property type="match status" value="1"/>
</dbReference>
<comment type="subunit">
    <text evidence="5">The complex is composed of two ATP-binding proteins (ModC), two transmembrane proteins (ModB) and a solute-binding protein (ModA).</text>
</comment>
<name>C5BTA7_TERTT</name>
<keyword evidence="2 6" id="KW-0500">Molybdenum</keyword>
<evidence type="ECO:0000256" key="6">
    <source>
        <dbReference type="PIRSR" id="PIRSR004846-1"/>
    </source>
</evidence>